<gene>
    <name evidence="2" type="ORF">Cch02nite_64440</name>
</gene>
<dbReference type="Proteomes" id="UP000619293">
    <property type="component" value="Unassembled WGS sequence"/>
</dbReference>
<protein>
    <submittedName>
        <fullName evidence="2">Alkyl hydroperoxide reductase AhpD</fullName>
    </submittedName>
</protein>
<dbReference type="PANTHER" id="PTHR35446:SF2">
    <property type="entry name" value="CARBOXYMUCONOLACTONE DECARBOXYLASE-LIKE DOMAIN-CONTAINING PROTEIN"/>
    <property type="match status" value="1"/>
</dbReference>
<proteinExistence type="predicted"/>
<comment type="caution">
    <text evidence="2">The sequence shown here is derived from an EMBL/GenBank/DDBJ whole genome shotgun (WGS) entry which is preliminary data.</text>
</comment>
<dbReference type="EMBL" id="BONG01000054">
    <property type="protein sequence ID" value="GIF93000.1"/>
    <property type="molecule type" value="Genomic_DNA"/>
</dbReference>
<dbReference type="InterPro" id="IPR029032">
    <property type="entry name" value="AhpD-like"/>
</dbReference>
<dbReference type="Pfam" id="PF02627">
    <property type="entry name" value="CMD"/>
    <property type="match status" value="1"/>
</dbReference>
<dbReference type="GO" id="GO:0051920">
    <property type="term" value="F:peroxiredoxin activity"/>
    <property type="evidence" value="ECO:0007669"/>
    <property type="project" value="InterPro"/>
</dbReference>
<sequence>MIQLKIRVADAGEVSHSGVLSCLHCRAALTERQEGDVMATEQDAPRVLIDKQHPQVYRAQRDLAAAVRQATRDAGLSRVLVELVNIRVSQINRCAYCLDVHVRDALAGGESAQRIAVLPAWSDTTLFTDRERAALTLAESLTTLPADGAQERHYATARQHLTDEEISALSWVIIAMNAFNRISIVSRHPVSPQP</sequence>
<dbReference type="AlphaFoldDB" id="A0A8J3K994"/>
<evidence type="ECO:0000313" key="3">
    <source>
        <dbReference type="Proteomes" id="UP000619293"/>
    </source>
</evidence>
<dbReference type="Gene3D" id="1.20.1290.10">
    <property type="entry name" value="AhpD-like"/>
    <property type="match status" value="1"/>
</dbReference>
<name>A0A8J3K994_9ACTN</name>
<evidence type="ECO:0000313" key="2">
    <source>
        <dbReference type="EMBL" id="GIF93000.1"/>
    </source>
</evidence>
<organism evidence="2 3">
    <name type="scientific">Catellatospora chokoriensis</name>
    <dbReference type="NCBI Taxonomy" id="310353"/>
    <lineage>
        <taxon>Bacteria</taxon>
        <taxon>Bacillati</taxon>
        <taxon>Actinomycetota</taxon>
        <taxon>Actinomycetes</taxon>
        <taxon>Micromonosporales</taxon>
        <taxon>Micromonosporaceae</taxon>
        <taxon>Catellatospora</taxon>
    </lineage>
</organism>
<dbReference type="PANTHER" id="PTHR35446">
    <property type="entry name" value="SI:CH211-175M2.5"/>
    <property type="match status" value="1"/>
</dbReference>
<keyword evidence="3" id="KW-1185">Reference proteome</keyword>
<dbReference type="InterPro" id="IPR004675">
    <property type="entry name" value="AhpD_core"/>
</dbReference>
<evidence type="ECO:0000259" key="1">
    <source>
        <dbReference type="Pfam" id="PF02627"/>
    </source>
</evidence>
<feature type="domain" description="Carboxymuconolactone decarboxylase-like" evidence="1">
    <location>
        <begin position="54"/>
        <end position="139"/>
    </location>
</feature>
<dbReference type="SUPFAM" id="SSF69118">
    <property type="entry name" value="AhpD-like"/>
    <property type="match status" value="1"/>
</dbReference>
<reference evidence="2 3" key="1">
    <citation type="submission" date="2021-01" db="EMBL/GenBank/DDBJ databases">
        <title>Whole genome shotgun sequence of Catellatospora chokoriensis NBRC 107358.</title>
        <authorList>
            <person name="Komaki H."/>
            <person name="Tamura T."/>
        </authorList>
    </citation>
    <scope>NUCLEOTIDE SEQUENCE [LARGE SCALE GENOMIC DNA]</scope>
    <source>
        <strain evidence="2 3">NBRC 107358</strain>
    </source>
</reference>
<accession>A0A8J3K994</accession>
<dbReference type="InterPro" id="IPR003779">
    <property type="entry name" value="CMD-like"/>
</dbReference>
<dbReference type="NCBIfam" id="TIGR00778">
    <property type="entry name" value="ahpD_dom"/>
    <property type="match status" value="1"/>
</dbReference>